<dbReference type="RefSeq" id="WP_015279541.1">
    <property type="nucleotide sequence ID" value="NC_019940.1"/>
</dbReference>
<dbReference type="InterPro" id="IPR051680">
    <property type="entry name" value="ATP-dep_Glu-Cys_Ligase-2"/>
</dbReference>
<feature type="domain" description="DUF403" evidence="1">
    <location>
        <begin position="1"/>
        <end position="312"/>
    </location>
</feature>
<organism evidence="2 3">
    <name type="scientific">Thioflavicoccus mobilis 8321</name>
    <dbReference type="NCBI Taxonomy" id="765912"/>
    <lineage>
        <taxon>Bacteria</taxon>
        <taxon>Pseudomonadati</taxon>
        <taxon>Pseudomonadota</taxon>
        <taxon>Gammaproteobacteria</taxon>
        <taxon>Chromatiales</taxon>
        <taxon>Chromatiaceae</taxon>
        <taxon>Thioflavicoccus</taxon>
    </lineage>
</organism>
<evidence type="ECO:0000313" key="2">
    <source>
        <dbReference type="EMBL" id="AGA89393.1"/>
    </source>
</evidence>
<dbReference type="OrthoDB" id="9803532at2"/>
<reference evidence="2 3" key="1">
    <citation type="submission" date="2011-09" db="EMBL/GenBank/DDBJ databases">
        <title>Complete sequence of chromosome of Thioflavicoccus mobilis 8321.</title>
        <authorList>
            <consortium name="US DOE Joint Genome Institute"/>
            <person name="Lucas S."/>
            <person name="Han J."/>
            <person name="Lapidus A."/>
            <person name="Cheng J.-F."/>
            <person name="Goodwin L."/>
            <person name="Pitluck S."/>
            <person name="Peters L."/>
            <person name="Ovchinnikova G."/>
            <person name="Lu M."/>
            <person name="Detter J.C."/>
            <person name="Han C."/>
            <person name="Tapia R."/>
            <person name="Land M."/>
            <person name="Hauser L."/>
            <person name="Kyrpides N."/>
            <person name="Ivanova N."/>
            <person name="Pagani I."/>
            <person name="Vogl K."/>
            <person name="Liu Z."/>
            <person name="Imhoff J."/>
            <person name="Thiel V."/>
            <person name="Frigaard N.-U."/>
            <person name="Bryant D."/>
            <person name="Woyke T."/>
        </authorList>
    </citation>
    <scope>NUCLEOTIDE SEQUENCE [LARGE SCALE GENOMIC DNA]</scope>
    <source>
        <strain evidence="2 3">8321</strain>
    </source>
</reference>
<dbReference type="KEGG" id="tmb:Thimo_0541"/>
<sequence>MLSRIAESLYWMARNLERADGTARILDINLIHMLEADEGTSEEGQWRPLLDIVDAQDAYLDRHPDGLVGVQRVIQFLAQDKANPSSLYNCVRLARENARIVRDRISNEMWEAINQLWLALERDLRGPLQPWRAPDLFARIHREVALVQGTAQRTMMRGEAHAFTVLGHLQERADMTARILDVRYHLLLPDPSLVGSPLDYYQWAALLKCLSAFEAYRRHYQGGIRPLDVVALTILDPDFPRSLVYCVDGLERALARTGQVPDGTAGDRLEALRTHLGDVRPQDIFEQGLHEYLEGFLADLAELTEALHADYFDTSPTASSEAVTIGAD</sequence>
<dbReference type="STRING" id="765912.Thimo_0541"/>
<proteinExistence type="predicted"/>
<dbReference type="PANTHER" id="PTHR34595">
    <property type="entry name" value="BLR5612 PROTEIN"/>
    <property type="match status" value="1"/>
</dbReference>
<dbReference type="EMBL" id="CP003051">
    <property type="protein sequence ID" value="AGA89393.1"/>
    <property type="molecule type" value="Genomic_DNA"/>
</dbReference>
<dbReference type="HOGENOM" id="CLU_071567_1_0_6"/>
<name>L0GRK4_9GAMM</name>
<dbReference type="InterPro" id="IPR007296">
    <property type="entry name" value="DUF403"/>
</dbReference>
<dbReference type="AlphaFoldDB" id="L0GRK4"/>
<dbReference type="Pfam" id="PF04168">
    <property type="entry name" value="Alpha-E"/>
    <property type="match status" value="1"/>
</dbReference>
<dbReference type="PATRIC" id="fig|765912.4.peg.525"/>
<evidence type="ECO:0000259" key="1">
    <source>
        <dbReference type="Pfam" id="PF04168"/>
    </source>
</evidence>
<evidence type="ECO:0000313" key="3">
    <source>
        <dbReference type="Proteomes" id="UP000010816"/>
    </source>
</evidence>
<protein>
    <recommendedName>
        <fullName evidence="1">DUF403 domain-containing protein</fullName>
    </recommendedName>
</protein>
<dbReference type="PANTHER" id="PTHR34595:SF7">
    <property type="entry name" value="SLL1039 PROTEIN"/>
    <property type="match status" value="1"/>
</dbReference>
<accession>L0GRK4</accession>
<dbReference type="Proteomes" id="UP000010816">
    <property type="component" value="Chromosome"/>
</dbReference>
<keyword evidence="3" id="KW-1185">Reference proteome</keyword>
<gene>
    <name evidence="2" type="ORF">Thimo_0541</name>
</gene>
<dbReference type="eggNOG" id="COG2307">
    <property type="taxonomic scope" value="Bacteria"/>
</dbReference>